<keyword evidence="3" id="KW-1185">Reference proteome</keyword>
<keyword evidence="1" id="KW-0812">Transmembrane</keyword>
<gene>
    <name evidence="2" type="ORF">WJX72_010341</name>
</gene>
<proteinExistence type="predicted"/>
<evidence type="ECO:0000313" key="3">
    <source>
        <dbReference type="Proteomes" id="UP001489004"/>
    </source>
</evidence>
<reference evidence="2 3" key="1">
    <citation type="journal article" date="2024" name="Nat. Commun.">
        <title>Phylogenomics reveals the evolutionary origins of lichenization in chlorophyte algae.</title>
        <authorList>
            <person name="Puginier C."/>
            <person name="Libourel C."/>
            <person name="Otte J."/>
            <person name="Skaloud P."/>
            <person name="Haon M."/>
            <person name="Grisel S."/>
            <person name="Petersen M."/>
            <person name="Berrin J.G."/>
            <person name="Delaux P.M."/>
            <person name="Dal Grande F."/>
            <person name="Keller J."/>
        </authorList>
    </citation>
    <scope>NUCLEOTIDE SEQUENCE [LARGE SCALE GENOMIC DNA]</scope>
    <source>
        <strain evidence="2 3">SAG 2043</strain>
    </source>
</reference>
<dbReference type="PANTHER" id="PTHR36052">
    <property type="entry name" value="EXCITATORY AMINO ACID TRANSPORTER"/>
    <property type="match status" value="1"/>
</dbReference>
<dbReference type="AlphaFoldDB" id="A0AAW1PH68"/>
<evidence type="ECO:0000313" key="2">
    <source>
        <dbReference type="EMBL" id="KAK9809155.1"/>
    </source>
</evidence>
<comment type="caution">
    <text evidence="2">The sequence shown here is derived from an EMBL/GenBank/DDBJ whole genome shotgun (WGS) entry which is preliminary data.</text>
</comment>
<protein>
    <submittedName>
        <fullName evidence="2">Uncharacterized protein</fullName>
    </submittedName>
</protein>
<evidence type="ECO:0000256" key="1">
    <source>
        <dbReference type="SAM" id="Phobius"/>
    </source>
</evidence>
<dbReference type="Proteomes" id="UP001489004">
    <property type="component" value="Unassembled WGS sequence"/>
</dbReference>
<keyword evidence="1" id="KW-0472">Membrane</keyword>
<accession>A0AAW1PH68</accession>
<feature type="transmembrane region" description="Helical" evidence="1">
    <location>
        <begin position="12"/>
        <end position="32"/>
    </location>
</feature>
<keyword evidence="1" id="KW-1133">Transmembrane helix</keyword>
<dbReference type="EMBL" id="JALJOR010000011">
    <property type="protein sequence ID" value="KAK9809155.1"/>
    <property type="molecule type" value="Genomic_DNA"/>
</dbReference>
<sequence>MFGTLPCTRYRVAMVSGTVAGALFGLGVQLYSNALRKVPLMRNPWEHVIAIGVGAGFGTWLVDFEERTTLDVERMLQKRAEANKKIPDSG</sequence>
<name>A0AAW1PH68_9CHLO</name>
<organism evidence="2 3">
    <name type="scientific">[Myrmecia] bisecta</name>
    <dbReference type="NCBI Taxonomy" id="41462"/>
    <lineage>
        <taxon>Eukaryota</taxon>
        <taxon>Viridiplantae</taxon>
        <taxon>Chlorophyta</taxon>
        <taxon>core chlorophytes</taxon>
        <taxon>Trebouxiophyceae</taxon>
        <taxon>Trebouxiales</taxon>
        <taxon>Trebouxiaceae</taxon>
        <taxon>Myrmecia</taxon>
    </lineage>
</organism>
<dbReference type="PANTHER" id="PTHR36052:SF1">
    <property type="entry name" value="EXCITATORY AMINO ACID TRANSPORTER"/>
    <property type="match status" value="1"/>
</dbReference>